<dbReference type="InterPro" id="IPR038577">
    <property type="entry name" value="GT10-like_C_sf"/>
</dbReference>
<evidence type="ECO:0000313" key="15">
    <source>
        <dbReference type="EMBL" id="KAI9559230.1"/>
    </source>
</evidence>
<keyword evidence="11" id="KW-0325">Glycoprotein</keyword>
<evidence type="ECO:0000256" key="2">
    <source>
        <dbReference type="ARBA" id="ARBA00004922"/>
    </source>
</evidence>
<evidence type="ECO:0000256" key="1">
    <source>
        <dbReference type="ARBA" id="ARBA00004447"/>
    </source>
</evidence>
<dbReference type="EMBL" id="WJBH02000005">
    <property type="protein sequence ID" value="KAI9559230.1"/>
    <property type="molecule type" value="Genomic_DNA"/>
</dbReference>
<dbReference type="FunFam" id="3.40.50.11660:FF:000004">
    <property type="entry name" value="Glycoprotein 3-alpha-L-fucosyltransferase A"/>
    <property type="match status" value="1"/>
</dbReference>
<comment type="similarity">
    <text evidence="3 12">Belongs to the glycosyltransferase 10 family.</text>
</comment>
<dbReference type="SUPFAM" id="SSF53756">
    <property type="entry name" value="UDP-Glycosyltransferase/glycogen phosphorylase"/>
    <property type="match status" value="1"/>
</dbReference>
<accession>A0AAD5PXS2</accession>
<keyword evidence="4 12" id="KW-0328">Glycosyltransferase</keyword>
<protein>
    <recommendedName>
        <fullName evidence="12">Fucosyltransferase</fullName>
        <ecNumber evidence="12">2.4.1.-</ecNumber>
    </recommendedName>
</protein>
<keyword evidence="10" id="KW-0472">Membrane</keyword>
<evidence type="ECO:0000256" key="6">
    <source>
        <dbReference type="ARBA" id="ARBA00022692"/>
    </source>
</evidence>
<dbReference type="InterPro" id="IPR055270">
    <property type="entry name" value="Glyco_tran_10_C"/>
</dbReference>
<dbReference type="PANTHER" id="PTHR48438">
    <property type="entry name" value="ALPHA-(1,3)-FUCOSYLTRANSFERASE C-RELATED"/>
    <property type="match status" value="1"/>
</dbReference>
<dbReference type="Pfam" id="PF00852">
    <property type="entry name" value="Glyco_transf_10"/>
    <property type="match status" value="1"/>
</dbReference>
<sequence>MLVHRSNDCPSMTTHQQAIALIHENRSSSGNRKKPAANNFKRILFWTTFFHWKDFGFGMGRDPFILAKCSFTNCLTTDNRSLLHQSDALLFHPNDYNASDLPSIRNPDQRYVFLYYEALITERYRLPIFYQPLPNFFNWTMTYRRDSDVHASHPYGIIRRRSNSLPGNVLPYPLPAGTSSTDPAAVLHIQTDSSRRYYPASANKSKLIAWFTSSCITPGGREIFFRQMANYIPIDIYGACGSLKCGPEKGSECDTVVKTYKFYIAAENSICPDYVTEKLYRALAAGAVPIVYGGADYSAYAPPYSFIHAADFESPKALADYLILLDRNPGLYSRYFEWTKDWEVVRNPLDGWCSLCEKLNDPVQKPKSYENIGHWWYDLHPCLPGTSLLNFYGLPNELR</sequence>
<evidence type="ECO:0000256" key="7">
    <source>
        <dbReference type="ARBA" id="ARBA00022968"/>
    </source>
</evidence>
<evidence type="ECO:0000256" key="10">
    <source>
        <dbReference type="ARBA" id="ARBA00023136"/>
    </source>
</evidence>
<dbReference type="AlphaFoldDB" id="A0AAD5PXS2"/>
<evidence type="ECO:0000256" key="8">
    <source>
        <dbReference type="ARBA" id="ARBA00022989"/>
    </source>
</evidence>
<comment type="pathway">
    <text evidence="2">Protein modification; protein glycosylation.</text>
</comment>
<evidence type="ECO:0000256" key="11">
    <source>
        <dbReference type="ARBA" id="ARBA00023180"/>
    </source>
</evidence>
<keyword evidence="16" id="KW-1185">Reference proteome</keyword>
<comment type="caution">
    <text evidence="15">The sequence shown here is derived from an EMBL/GenBank/DDBJ whole genome shotgun (WGS) entry which is preliminary data.</text>
</comment>
<gene>
    <name evidence="15" type="ORF">GHT06_016019</name>
</gene>
<dbReference type="GO" id="GO:0032580">
    <property type="term" value="C:Golgi cisterna membrane"/>
    <property type="evidence" value="ECO:0007669"/>
    <property type="project" value="UniProtKB-SubCell"/>
</dbReference>
<evidence type="ECO:0000313" key="16">
    <source>
        <dbReference type="Proteomes" id="UP000820818"/>
    </source>
</evidence>
<feature type="domain" description="Fucosyltransferase C-terminal" evidence="13">
    <location>
        <begin position="203"/>
        <end position="375"/>
    </location>
</feature>
<dbReference type="InterPro" id="IPR001503">
    <property type="entry name" value="Glyco_trans_10"/>
</dbReference>
<organism evidence="15 16">
    <name type="scientific">Daphnia sinensis</name>
    <dbReference type="NCBI Taxonomy" id="1820382"/>
    <lineage>
        <taxon>Eukaryota</taxon>
        <taxon>Metazoa</taxon>
        <taxon>Ecdysozoa</taxon>
        <taxon>Arthropoda</taxon>
        <taxon>Crustacea</taxon>
        <taxon>Branchiopoda</taxon>
        <taxon>Diplostraca</taxon>
        <taxon>Cladocera</taxon>
        <taxon>Anomopoda</taxon>
        <taxon>Daphniidae</taxon>
        <taxon>Daphnia</taxon>
        <taxon>Daphnia similis group</taxon>
    </lineage>
</organism>
<keyword evidence="9 12" id="KW-0333">Golgi apparatus</keyword>
<evidence type="ECO:0000259" key="13">
    <source>
        <dbReference type="Pfam" id="PF00852"/>
    </source>
</evidence>
<dbReference type="Pfam" id="PF17039">
    <property type="entry name" value="Glyco_tran_10_N"/>
    <property type="match status" value="1"/>
</dbReference>
<keyword evidence="6 12" id="KW-0812">Transmembrane</keyword>
<reference evidence="15 16" key="1">
    <citation type="submission" date="2022-05" db="EMBL/GenBank/DDBJ databases">
        <title>A multi-omics perspective on studying reproductive biology in Daphnia sinensis.</title>
        <authorList>
            <person name="Jia J."/>
        </authorList>
    </citation>
    <scope>NUCLEOTIDE SEQUENCE [LARGE SCALE GENOMIC DNA]</scope>
    <source>
        <strain evidence="15 16">WSL</strain>
    </source>
</reference>
<dbReference type="Gene3D" id="3.40.50.11660">
    <property type="entry name" value="Glycosyl transferase family 10, C-terminal domain"/>
    <property type="match status" value="1"/>
</dbReference>
<proteinExistence type="inferred from homology"/>
<evidence type="ECO:0000256" key="9">
    <source>
        <dbReference type="ARBA" id="ARBA00023034"/>
    </source>
</evidence>
<dbReference type="InterPro" id="IPR031481">
    <property type="entry name" value="Glyco_tran_10_N"/>
</dbReference>
<keyword evidence="8" id="KW-1133">Transmembrane helix</keyword>
<dbReference type="GO" id="GO:0008417">
    <property type="term" value="F:fucosyltransferase activity"/>
    <property type="evidence" value="ECO:0007669"/>
    <property type="project" value="InterPro"/>
</dbReference>
<evidence type="ECO:0000256" key="5">
    <source>
        <dbReference type="ARBA" id="ARBA00022679"/>
    </source>
</evidence>
<dbReference type="Proteomes" id="UP000820818">
    <property type="component" value="Linkage Group LG5"/>
</dbReference>
<dbReference type="PANTHER" id="PTHR48438:SF1">
    <property type="entry name" value="ALPHA-(1,3)-FUCOSYLTRANSFERASE C-RELATED"/>
    <property type="match status" value="1"/>
</dbReference>
<evidence type="ECO:0000259" key="14">
    <source>
        <dbReference type="Pfam" id="PF17039"/>
    </source>
</evidence>
<keyword evidence="7" id="KW-0735">Signal-anchor</keyword>
<dbReference type="EC" id="2.4.1.-" evidence="12"/>
<evidence type="ECO:0000256" key="12">
    <source>
        <dbReference type="RuleBase" id="RU003832"/>
    </source>
</evidence>
<evidence type="ECO:0000256" key="4">
    <source>
        <dbReference type="ARBA" id="ARBA00022676"/>
    </source>
</evidence>
<evidence type="ECO:0000256" key="3">
    <source>
        <dbReference type="ARBA" id="ARBA00008919"/>
    </source>
</evidence>
<feature type="domain" description="Fucosyltransferase N-terminal" evidence="14">
    <location>
        <begin position="41"/>
        <end position="151"/>
    </location>
</feature>
<name>A0AAD5PXS2_9CRUS</name>
<comment type="subcellular location">
    <subcellularLocation>
        <location evidence="1 12">Golgi apparatus</location>
        <location evidence="1 12">Golgi stack membrane</location>
        <topology evidence="1 12">Single-pass type II membrane protein</topology>
    </subcellularLocation>
</comment>
<keyword evidence="5 12" id="KW-0808">Transferase</keyword>